<dbReference type="OrthoDB" id="9784811at2"/>
<dbReference type="GO" id="GO:0005975">
    <property type="term" value="P:carbohydrate metabolic process"/>
    <property type="evidence" value="ECO:0007669"/>
    <property type="project" value="InterPro"/>
</dbReference>
<dbReference type="AlphaFoldDB" id="A0A545UIB8"/>
<evidence type="ECO:0000313" key="1">
    <source>
        <dbReference type="EMBL" id="TQV89208.1"/>
    </source>
</evidence>
<dbReference type="CDD" id="cd10936">
    <property type="entry name" value="CE4_DAC2"/>
    <property type="match status" value="1"/>
</dbReference>
<comment type="caution">
    <text evidence="1">The sequence shown here is derived from an EMBL/GenBank/DDBJ whole genome shotgun (WGS) entry which is preliminary data.</text>
</comment>
<dbReference type="Pfam" id="PF04748">
    <property type="entry name" value="Polysacc_deac_2"/>
    <property type="match status" value="1"/>
</dbReference>
<name>A0A545UIB8_9GAMM</name>
<dbReference type="Gene3D" id="3.20.20.370">
    <property type="entry name" value="Glycoside hydrolase/deacetylase"/>
    <property type="match status" value="1"/>
</dbReference>
<dbReference type="InterPro" id="IPR011330">
    <property type="entry name" value="Glyco_hydro/deAcase_b/a-brl"/>
</dbReference>
<dbReference type="PANTHER" id="PTHR30105">
    <property type="entry name" value="UNCHARACTERIZED YIBQ-RELATED"/>
    <property type="match status" value="1"/>
</dbReference>
<evidence type="ECO:0000313" key="2">
    <source>
        <dbReference type="Proteomes" id="UP000315439"/>
    </source>
</evidence>
<protein>
    <submittedName>
        <fullName evidence="1">Divergent polysaccharide deacetylase family protein</fullName>
    </submittedName>
</protein>
<dbReference type="EMBL" id="VIKS01000002">
    <property type="protein sequence ID" value="TQV89208.1"/>
    <property type="molecule type" value="Genomic_DNA"/>
</dbReference>
<dbReference type="SUPFAM" id="SSF88713">
    <property type="entry name" value="Glycoside hydrolase/deacetylase"/>
    <property type="match status" value="1"/>
</dbReference>
<dbReference type="RefSeq" id="WP_142892058.1">
    <property type="nucleotide sequence ID" value="NZ_ML660161.1"/>
</dbReference>
<accession>A0A545UIB8</accession>
<gene>
    <name evidence="1" type="ORF">FLL46_03515</name>
</gene>
<sequence length="271" mass="30356">MIRSILITLVFLVSPFAWSNSIGIPTQQKPKISIVVDDLGDNSVIARQMVALPATLTMAILPHTPHAKKISELANQRGHEVIMHLPMEAETRPDLLGPGALFSNMAVSEFKNTFLTNAGSIPNLVGFNNHMGSLLTQDPEKMAWLMILAKQKNWYFLDSKTSEASIAENVAEKLGLPTIGRDIFLDHHTNEKGEELTNILKDRLERAKRIAQFRGKVVIICHPYPETLAFLQQVLPSLVNEFELTSVSRLLNKEKFIEFSDSSILSRKFVK</sequence>
<dbReference type="Proteomes" id="UP000315439">
    <property type="component" value="Unassembled WGS sequence"/>
</dbReference>
<keyword evidence="2" id="KW-1185">Reference proteome</keyword>
<proteinExistence type="predicted"/>
<reference evidence="1 2" key="1">
    <citation type="submission" date="2019-07" db="EMBL/GenBank/DDBJ databases">
        <title>Draft genome for Aliikangiella sp. M105.</title>
        <authorList>
            <person name="Wang G."/>
        </authorList>
    </citation>
    <scope>NUCLEOTIDE SEQUENCE [LARGE SCALE GENOMIC DNA]</scope>
    <source>
        <strain evidence="1 2">M105</strain>
    </source>
</reference>
<dbReference type="InterPro" id="IPR006837">
    <property type="entry name" value="Divergent_DAC"/>
</dbReference>
<dbReference type="PANTHER" id="PTHR30105:SF2">
    <property type="entry name" value="DIVERGENT POLYSACCHARIDE DEACETYLASE SUPERFAMILY"/>
    <property type="match status" value="1"/>
</dbReference>
<organism evidence="1 2">
    <name type="scientific">Aliikangiella coralliicola</name>
    <dbReference type="NCBI Taxonomy" id="2592383"/>
    <lineage>
        <taxon>Bacteria</taxon>
        <taxon>Pseudomonadati</taxon>
        <taxon>Pseudomonadota</taxon>
        <taxon>Gammaproteobacteria</taxon>
        <taxon>Oceanospirillales</taxon>
        <taxon>Pleioneaceae</taxon>
        <taxon>Aliikangiella</taxon>
    </lineage>
</organism>